<dbReference type="InterPro" id="IPR036102">
    <property type="entry name" value="OsmC/Ohrsf"/>
</dbReference>
<evidence type="ECO:0000313" key="2">
    <source>
        <dbReference type="Proteomes" id="UP001163687"/>
    </source>
</evidence>
<dbReference type="RefSeq" id="WP_264843022.1">
    <property type="nucleotide sequence ID" value="NZ_AP025628.1"/>
</dbReference>
<dbReference type="Gene3D" id="3.30.300.20">
    <property type="match status" value="1"/>
</dbReference>
<protein>
    <submittedName>
        <fullName evidence="1">Peroxiredoxin</fullName>
    </submittedName>
</protein>
<reference evidence="1" key="1">
    <citation type="submission" date="2022-03" db="EMBL/GenBank/DDBJ databases">
        <title>Complete genome sequence of Caldinitratiruptor microaerophilus.</title>
        <authorList>
            <person name="Mukaiyama R."/>
            <person name="Nishiyama T."/>
            <person name="Ueda K."/>
        </authorList>
    </citation>
    <scope>NUCLEOTIDE SEQUENCE</scope>
    <source>
        <strain evidence="1">JCM 16183</strain>
    </source>
</reference>
<dbReference type="Proteomes" id="UP001163687">
    <property type="component" value="Chromosome"/>
</dbReference>
<proteinExistence type="predicted"/>
<dbReference type="InterPro" id="IPR003718">
    <property type="entry name" value="OsmC/Ohr_fam"/>
</dbReference>
<dbReference type="PANTHER" id="PTHR35368:SF1">
    <property type="entry name" value="HYDROPEROXIDE REDUCTASE"/>
    <property type="match status" value="1"/>
</dbReference>
<dbReference type="PANTHER" id="PTHR35368">
    <property type="entry name" value="HYDROPEROXIDE REDUCTASE"/>
    <property type="match status" value="1"/>
</dbReference>
<name>A0AA35G9P9_9FIRM</name>
<dbReference type="Pfam" id="PF02566">
    <property type="entry name" value="OsmC"/>
    <property type="match status" value="1"/>
</dbReference>
<dbReference type="EMBL" id="AP025628">
    <property type="protein sequence ID" value="BDG62435.1"/>
    <property type="molecule type" value="Genomic_DNA"/>
</dbReference>
<sequence>MAAVEGTEPLLVTTSATARAEEGMRSSVRMRDFGPVVMDEPESLGGTDRGPNPMEYVMGALGGCVSVMIRLIAGEMGFRYAGADIHADGVLDVRGLLGTPGVRRHFQTVNLTVTLETDEPPERVAELREKVHDRCPAINLLKDAGVELRADWRAIPSRDA</sequence>
<dbReference type="SUPFAM" id="SSF82784">
    <property type="entry name" value="OsmC-like"/>
    <property type="match status" value="1"/>
</dbReference>
<accession>A0AA35G9P9</accession>
<dbReference type="KEGG" id="cmic:caldi_35250"/>
<evidence type="ECO:0000313" key="1">
    <source>
        <dbReference type="EMBL" id="BDG62435.1"/>
    </source>
</evidence>
<dbReference type="InterPro" id="IPR052924">
    <property type="entry name" value="OsmC/Ohr_hydroprdx_reductase"/>
</dbReference>
<organism evidence="1 2">
    <name type="scientific">Caldinitratiruptor microaerophilus</name>
    <dbReference type="NCBI Taxonomy" id="671077"/>
    <lineage>
        <taxon>Bacteria</taxon>
        <taxon>Bacillati</taxon>
        <taxon>Bacillota</taxon>
        <taxon>Clostridia</taxon>
        <taxon>Eubacteriales</taxon>
        <taxon>Symbiobacteriaceae</taxon>
        <taxon>Caldinitratiruptor</taxon>
    </lineage>
</organism>
<dbReference type="AlphaFoldDB" id="A0AA35G9P9"/>
<gene>
    <name evidence="1" type="ORF">caldi_35250</name>
</gene>
<keyword evidence="2" id="KW-1185">Reference proteome</keyword>
<dbReference type="InterPro" id="IPR015946">
    <property type="entry name" value="KH_dom-like_a/b"/>
</dbReference>